<dbReference type="EMBL" id="CP108318">
    <property type="protein sequence ID" value="WTW62625.1"/>
    <property type="molecule type" value="Genomic_DNA"/>
</dbReference>
<dbReference type="Gene3D" id="3.30.750.24">
    <property type="entry name" value="STAS domain"/>
    <property type="match status" value="1"/>
</dbReference>
<dbReference type="NCBIfam" id="TIGR00377">
    <property type="entry name" value="ant_ant_sig"/>
    <property type="match status" value="1"/>
</dbReference>
<feature type="domain" description="STAS" evidence="3">
    <location>
        <begin position="16"/>
        <end position="117"/>
    </location>
</feature>
<reference evidence="4" key="1">
    <citation type="submission" date="2022-10" db="EMBL/GenBank/DDBJ databases">
        <title>The complete genomes of actinobacterial strains from the NBC collection.</title>
        <authorList>
            <person name="Joergensen T.S."/>
            <person name="Alvarez Arevalo M."/>
            <person name="Sterndorff E.B."/>
            <person name="Faurdal D."/>
            <person name="Vuksanovic O."/>
            <person name="Mourched A.-S."/>
            <person name="Charusanti P."/>
            <person name="Shaw S."/>
            <person name="Blin K."/>
            <person name="Weber T."/>
        </authorList>
    </citation>
    <scope>NUCLEOTIDE SEQUENCE</scope>
    <source>
        <strain evidence="4">NBC_00003</strain>
    </source>
</reference>
<dbReference type="PANTHER" id="PTHR33495:SF2">
    <property type="entry name" value="ANTI-SIGMA FACTOR ANTAGONIST TM_1081-RELATED"/>
    <property type="match status" value="1"/>
</dbReference>
<dbReference type="InterPro" id="IPR002645">
    <property type="entry name" value="STAS_dom"/>
</dbReference>
<dbReference type="Pfam" id="PF01740">
    <property type="entry name" value="STAS"/>
    <property type="match status" value="1"/>
</dbReference>
<dbReference type="InterPro" id="IPR036513">
    <property type="entry name" value="STAS_dom_sf"/>
</dbReference>
<dbReference type="PROSITE" id="PS50801">
    <property type="entry name" value="STAS"/>
    <property type="match status" value="1"/>
</dbReference>
<dbReference type="GO" id="GO:0043856">
    <property type="term" value="F:anti-sigma factor antagonist activity"/>
    <property type="evidence" value="ECO:0007669"/>
    <property type="project" value="InterPro"/>
</dbReference>
<evidence type="ECO:0000259" key="3">
    <source>
        <dbReference type="PROSITE" id="PS50801"/>
    </source>
</evidence>
<accession>A0AAU2V5W4</accession>
<dbReference type="AlphaFoldDB" id="A0AAU2V5W4"/>
<evidence type="ECO:0000256" key="1">
    <source>
        <dbReference type="ARBA" id="ARBA00009013"/>
    </source>
</evidence>
<protein>
    <recommendedName>
        <fullName evidence="2">Anti-sigma factor antagonist</fullName>
    </recommendedName>
</protein>
<dbReference type="PANTHER" id="PTHR33495">
    <property type="entry name" value="ANTI-SIGMA FACTOR ANTAGONIST TM_1081-RELATED-RELATED"/>
    <property type="match status" value="1"/>
</dbReference>
<name>A0AAU2V5W4_9ACTN</name>
<proteinExistence type="inferred from homology"/>
<comment type="similarity">
    <text evidence="1 2">Belongs to the anti-sigma-factor antagonist family.</text>
</comment>
<organism evidence="4">
    <name type="scientific">Streptomyces sp. NBC_00003</name>
    <dbReference type="NCBI Taxonomy" id="2903608"/>
    <lineage>
        <taxon>Bacteria</taxon>
        <taxon>Bacillati</taxon>
        <taxon>Actinomycetota</taxon>
        <taxon>Actinomycetes</taxon>
        <taxon>Kitasatosporales</taxon>
        <taxon>Streptomycetaceae</taxon>
        <taxon>Streptomyces</taxon>
    </lineage>
</organism>
<dbReference type="CDD" id="cd07043">
    <property type="entry name" value="STAS_anti-anti-sigma_factors"/>
    <property type="match status" value="1"/>
</dbReference>
<sequence length="127" mass="13569">MRADVSGFGLWDRAVEATTVLELFGEIDIEAQLVLGPAVEKIVDRDAPEVVVDLRPVTFMDAGGLRLLGDVRNSVDARGGTLRLVRGTYGVMRLFQLTGLESAFVVLDRLPPALTDGDHALALPGGP</sequence>
<evidence type="ECO:0000313" key="4">
    <source>
        <dbReference type="EMBL" id="WTW62625.1"/>
    </source>
</evidence>
<dbReference type="InterPro" id="IPR003658">
    <property type="entry name" value="Anti-sigma_ant"/>
</dbReference>
<evidence type="ECO:0000256" key="2">
    <source>
        <dbReference type="RuleBase" id="RU003749"/>
    </source>
</evidence>
<gene>
    <name evidence="4" type="ORF">OG549_19310</name>
</gene>
<dbReference type="SUPFAM" id="SSF52091">
    <property type="entry name" value="SpoIIaa-like"/>
    <property type="match status" value="1"/>
</dbReference>